<dbReference type="Proteomes" id="UP001497516">
    <property type="component" value="Chromosome 8"/>
</dbReference>
<accession>A0AAV2G809</accession>
<reference evidence="1 2" key="1">
    <citation type="submission" date="2024-04" db="EMBL/GenBank/DDBJ databases">
        <authorList>
            <person name="Fracassetti M."/>
        </authorList>
    </citation>
    <scope>NUCLEOTIDE SEQUENCE [LARGE SCALE GENOMIC DNA]</scope>
</reference>
<name>A0AAV2G809_9ROSI</name>
<dbReference type="AlphaFoldDB" id="A0AAV2G809"/>
<gene>
    <name evidence="1" type="ORF">LTRI10_LOCUS45729</name>
</gene>
<evidence type="ECO:0000313" key="1">
    <source>
        <dbReference type="EMBL" id="CAL1405973.1"/>
    </source>
</evidence>
<dbReference type="EMBL" id="OZ034821">
    <property type="protein sequence ID" value="CAL1405973.1"/>
    <property type="molecule type" value="Genomic_DNA"/>
</dbReference>
<proteinExistence type="predicted"/>
<evidence type="ECO:0000313" key="2">
    <source>
        <dbReference type="Proteomes" id="UP001497516"/>
    </source>
</evidence>
<keyword evidence="2" id="KW-1185">Reference proteome</keyword>
<organism evidence="1 2">
    <name type="scientific">Linum trigynum</name>
    <dbReference type="NCBI Taxonomy" id="586398"/>
    <lineage>
        <taxon>Eukaryota</taxon>
        <taxon>Viridiplantae</taxon>
        <taxon>Streptophyta</taxon>
        <taxon>Embryophyta</taxon>
        <taxon>Tracheophyta</taxon>
        <taxon>Spermatophyta</taxon>
        <taxon>Magnoliopsida</taxon>
        <taxon>eudicotyledons</taxon>
        <taxon>Gunneridae</taxon>
        <taxon>Pentapetalae</taxon>
        <taxon>rosids</taxon>
        <taxon>fabids</taxon>
        <taxon>Malpighiales</taxon>
        <taxon>Linaceae</taxon>
        <taxon>Linum</taxon>
    </lineage>
</organism>
<protein>
    <submittedName>
        <fullName evidence="1">Uncharacterized protein</fullName>
    </submittedName>
</protein>
<sequence>MGERDLLYIGIRGRRSSRVGRTEIAGVIFFTEAAILRRYRLGLWGQGVRGMTLRSRSRTSLRSVCTSAVFCQGKLSVSPRLLLQEAPALSPPIRDRDLQLDIAGRVLDRDLYLQATIFGLLPHM</sequence>